<evidence type="ECO:0000313" key="10">
    <source>
        <dbReference type="Proteomes" id="UP000315226"/>
    </source>
</evidence>
<keyword evidence="6 7" id="KW-0503">Monooxygenase</keyword>
<evidence type="ECO:0000256" key="2">
    <source>
        <dbReference type="ARBA" id="ARBA00022617"/>
    </source>
</evidence>
<dbReference type="OrthoDB" id="9801155at2"/>
<evidence type="ECO:0000256" key="8">
    <source>
        <dbReference type="SAM" id="MobiDB-lite"/>
    </source>
</evidence>
<name>A0A4Y3RBD6_9ACTN</name>
<dbReference type="Pfam" id="PF00067">
    <property type="entry name" value="p450"/>
    <property type="match status" value="1"/>
</dbReference>
<dbReference type="GO" id="GO:0005506">
    <property type="term" value="F:iron ion binding"/>
    <property type="evidence" value="ECO:0007669"/>
    <property type="project" value="InterPro"/>
</dbReference>
<dbReference type="CDD" id="cd20625">
    <property type="entry name" value="CYP164-like"/>
    <property type="match status" value="1"/>
</dbReference>
<feature type="compositionally biased region" description="Low complexity" evidence="8">
    <location>
        <begin position="13"/>
        <end position="23"/>
    </location>
</feature>
<dbReference type="InterPro" id="IPR017972">
    <property type="entry name" value="Cyt_P450_CS"/>
</dbReference>
<dbReference type="EMBL" id="BJMN01000005">
    <property type="protein sequence ID" value="GEB54992.1"/>
    <property type="molecule type" value="Genomic_DNA"/>
</dbReference>
<reference evidence="9 10" key="1">
    <citation type="submission" date="2019-06" db="EMBL/GenBank/DDBJ databases">
        <title>Whole genome shotgun sequence of Streptomyces gardneri NBRC 12865.</title>
        <authorList>
            <person name="Hosoyama A."/>
            <person name="Uohara A."/>
            <person name="Ohji S."/>
            <person name="Ichikawa N."/>
        </authorList>
    </citation>
    <scope>NUCLEOTIDE SEQUENCE [LARGE SCALE GENOMIC DNA]</scope>
    <source>
        <strain evidence="9 10">NBRC 12865</strain>
    </source>
</reference>
<dbReference type="PRINTS" id="PR00359">
    <property type="entry name" value="BP450"/>
</dbReference>
<evidence type="ECO:0000256" key="1">
    <source>
        <dbReference type="ARBA" id="ARBA00010617"/>
    </source>
</evidence>
<sequence>MSGRTGGAGTGAGRPARAAGGAPEPFDPARLDLADPYPVYRRYRETDPVHAVRGGPDAHGDAAPTTWYLFGHAEVAHVLAGRSFARSSPLTARAAPVPDGYVTLRRVVENWLVFLDPPRHTRLRARVTPPLGAAAVAALRPRVREIAEELVAPLARRSAVELVEGFAAPYPLLVIGGLLGVEAELWPWFRAQALALQQAGGTRGDRTPAALDGAERAAAELDGYFHRELAARRTEDRGDLLSALARAGAEDPSLSGSELAATCTHLLTAGHETTTGLIGKAVLALLARPEVADELRADPGLLPNAVDEFLRHDPPVQMVTRWAQRDTELAGRTVRRGDRLQLVLGSAHRDPDRFPDPDVLDIHRDSGRHCAFGLGIHYCAGAALARAEAEIGLGVLLDRLPALAPGARPGVEVEYAPDWVFHGPSRLTLTPASPP</sequence>
<dbReference type="GO" id="GO:0004497">
    <property type="term" value="F:monooxygenase activity"/>
    <property type="evidence" value="ECO:0007669"/>
    <property type="project" value="UniProtKB-KW"/>
</dbReference>
<feature type="region of interest" description="Disordered" evidence="8">
    <location>
        <begin position="1"/>
        <end position="31"/>
    </location>
</feature>
<dbReference type="RefSeq" id="WP_141293001.1">
    <property type="nucleotide sequence ID" value="NZ_BJMN01000005.1"/>
</dbReference>
<dbReference type="Gene3D" id="1.10.630.10">
    <property type="entry name" value="Cytochrome P450"/>
    <property type="match status" value="1"/>
</dbReference>
<evidence type="ECO:0000256" key="7">
    <source>
        <dbReference type="RuleBase" id="RU000461"/>
    </source>
</evidence>
<dbReference type="SUPFAM" id="SSF48264">
    <property type="entry name" value="Cytochrome P450"/>
    <property type="match status" value="1"/>
</dbReference>
<dbReference type="PROSITE" id="PS00086">
    <property type="entry name" value="CYTOCHROME_P450"/>
    <property type="match status" value="1"/>
</dbReference>
<evidence type="ECO:0008006" key="11">
    <source>
        <dbReference type="Google" id="ProtNLM"/>
    </source>
</evidence>
<dbReference type="Proteomes" id="UP000315226">
    <property type="component" value="Unassembled WGS sequence"/>
</dbReference>
<evidence type="ECO:0000313" key="9">
    <source>
        <dbReference type="EMBL" id="GEB54992.1"/>
    </source>
</evidence>
<keyword evidence="4 7" id="KW-0560">Oxidoreductase</keyword>
<comment type="caution">
    <text evidence="9">The sequence shown here is derived from an EMBL/GenBank/DDBJ whole genome shotgun (WGS) entry which is preliminary data.</text>
</comment>
<keyword evidence="5 7" id="KW-0408">Iron</keyword>
<evidence type="ECO:0000256" key="6">
    <source>
        <dbReference type="ARBA" id="ARBA00023033"/>
    </source>
</evidence>
<keyword evidence="3 7" id="KW-0479">Metal-binding</keyword>
<keyword evidence="10" id="KW-1185">Reference proteome</keyword>
<proteinExistence type="inferred from homology"/>
<dbReference type="InterPro" id="IPR036396">
    <property type="entry name" value="Cyt_P450_sf"/>
</dbReference>
<accession>A0A4Y3RBD6</accession>
<feature type="compositionally biased region" description="Gly residues" evidence="8">
    <location>
        <begin position="1"/>
        <end position="12"/>
    </location>
</feature>
<dbReference type="AlphaFoldDB" id="A0A4Y3RBD6"/>
<dbReference type="InterPro" id="IPR002397">
    <property type="entry name" value="Cyt_P450_B"/>
</dbReference>
<gene>
    <name evidence="9" type="ORF">SGA01_05970</name>
</gene>
<dbReference type="PANTHER" id="PTHR46696">
    <property type="entry name" value="P450, PUTATIVE (EUROFUNG)-RELATED"/>
    <property type="match status" value="1"/>
</dbReference>
<protein>
    <recommendedName>
        <fullName evidence="11">Cytochrome P450</fullName>
    </recommendedName>
</protein>
<evidence type="ECO:0000256" key="4">
    <source>
        <dbReference type="ARBA" id="ARBA00023002"/>
    </source>
</evidence>
<organism evidence="9 10">
    <name type="scientific">Streptomyces gardneri</name>
    <dbReference type="NCBI Taxonomy" id="66892"/>
    <lineage>
        <taxon>Bacteria</taxon>
        <taxon>Bacillati</taxon>
        <taxon>Actinomycetota</taxon>
        <taxon>Actinomycetes</taxon>
        <taxon>Kitasatosporales</taxon>
        <taxon>Streptomycetaceae</taxon>
        <taxon>Streptomyces</taxon>
    </lineage>
</organism>
<evidence type="ECO:0000256" key="3">
    <source>
        <dbReference type="ARBA" id="ARBA00022723"/>
    </source>
</evidence>
<dbReference type="InterPro" id="IPR001128">
    <property type="entry name" value="Cyt_P450"/>
</dbReference>
<comment type="similarity">
    <text evidence="1 7">Belongs to the cytochrome P450 family.</text>
</comment>
<dbReference type="GO" id="GO:0020037">
    <property type="term" value="F:heme binding"/>
    <property type="evidence" value="ECO:0007669"/>
    <property type="project" value="InterPro"/>
</dbReference>
<keyword evidence="2 7" id="KW-0349">Heme</keyword>
<dbReference type="GO" id="GO:0016705">
    <property type="term" value="F:oxidoreductase activity, acting on paired donors, with incorporation or reduction of molecular oxygen"/>
    <property type="evidence" value="ECO:0007669"/>
    <property type="project" value="InterPro"/>
</dbReference>
<evidence type="ECO:0000256" key="5">
    <source>
        <dbReference type="ARBA" id="ARBA00023004"/>
    </source>
</evidence>
<dbReference type="FunFam" id="1.10.630.10:FF:000018">
    <property type="entry name" value="Cytochrome P450 monooxygenase"/>
    <property type="match status" value="1"/>
</dbReference>
<dbReference type="PANTHER" id="PTHR46696:SF3">
    <property type="entry name" value="PULCHERRIMINIC ACID SYNTHASE"/>
    <property type="match status" value="1"/>
</dbReference>